<dbReference type="AlphaFoldDB" id="A0A420WPV8"/>
<dbReference type="PANTHER" id="PTHR43649:SF34">
    <property type="entry name" value="ABC TRANSPORTER PERIPLASMIC-BINDING PROTEIN YCJN-RELATED"/>
    <property type="match status" value="1"/>
</dbReference>
<dbReference type="CDD" id="cd14750">
    <property type="entry name" value="PBP2_TMBP"/>
    <property type="match status" value="1"/>
</dbReference>
<accession>A0A420WPV8</accession>
<organism evidence="5 6">
    <name type="scientific">Oceanibaculum indicum</name>
    <dbReference type="NCBI Taxonomy" id="526216"/>
    <lineage>
        <taxon>Bacteria</taxon>
        <taxon>Pseudomonadati</taxon>
        <taxon>Pseudomonadota</taxon>
        <taxon>Alphaproteobacteria</taxon>
        <taxon>Rhodospirillales</taxon>
        <taxon>Oceanibaculaceae</taxon>
        <taxon>Oceanibaculum</taxon>
    </lineage>
</organism>
<dbReference type="Proteomes" id="UP000277424">
    <property type="component" value="Unassembled WGS sequence"/>
</dbReference>
<dbReference type="Gene3D" id="3.40.190.10">
    <property type="entry name" value="Periplasmic binding protein-like II"/>
    <property type="match status" value="2"/>
</dbReference>
<comment type="subcellular location">
    <subcellularLocation>
        <location evidence="1">Periplasm</location>
    </subcellularLocation>
</comment>
<dbReference type="Pfam" id="PF01547">
    <property type="entry name" value="SBP_bac_1"/>
    <property type="match status" value="1"/>
</dbReference>
<comment type="caution">
    <text evidence="5">The sequence shown here is derived from an EMBL/GenBank/DDBJ whole genome shotgun (WGS) entry which is preliminary data.</text>
</comment>
<dbReference type="InterPro" id="IPR006059">
    <property type="entry name" value="SBP"/>
</dbReference>
<evidence type="ECO:0000256" key="2">
    <source>
        <dbReference type="ARBA" id="ARBA00008520"/>
    </source>
</evidence>
<keyword evidence="4" id="KW-0732">Signal</keyword>
<keyword evidence="3" id="KW-0813">Transport</keyword>
<dbReference type="PANTHER" id="PTHR43649">
    <property type="entry name" value="ARABINOSE-BINDING PROTEIN-RELATED"/>
    <property type="match status" value="1"/>
</dbReference>
<dbReference type="EMBL" id="RBIG01000001">
    <property type="protein sequence ID" value="RKQ72905.1"/>
    <property type="molecule type" value="Genomic_DNA"/>
</dbReference>
<proteinExistence type="inferred from homology"/>
<evidence type="ECO:0000256" key="3">
    <source>
        <dbReference type="ARBA" id="ARBA00022448"/>
    </source>
</evidence>
<comment type="similarity">
    <text evidence="2">Belongs to the bacterial solute-binding protein 1 family.</text>
</comment>
<gene>
    <name evidence="5" type="ORF">BCL74_0675</name>
</gene>
<evidence type="ECO:0000256" key="1">
    <source>
        <dbReference type="ARBA" id="ARBA00004418"/>
    </source>
</evidence>
<name>A0A420WPV8_9PROT</name>
<dbReference type="GO" id="GO:0042597">
    <property type="term" value="C:periplasmic space"/>
    <property type="evidence" value="ECO:0007669"/>
    <property type="project" value="UniProtKB-SubCell"/>
</dbReference>
<evidence type="ECO:0000256" key="4">
    <source>
        <dbReference type="ARBA" id="ARBA00022729"/>
    </source>
</evidence>
<evidence type="ECO:0000313" key="6">
    <source>
        <dbReference type="Proteomes" id="UP000277424"/>
    </source>
</evidence>
<reference evidence="5 6" key="1">
    <citation type="submission" date="2018-10" db="EMBL/GenBank/DDBJ databases">
        <title>Comparative analysis of microorganisms from saline springs in Andes Mountain Range, Colombia.</title>
        <authorList>
            <person name="Rubin E."/>
        </authorList>
    </citation>
    <scope>NUCLEOTIDE SEQUENCE [LARGE SCALE GENOMIC DNA]</scope>
    <source>
        <strain evidence="5 6">USBA 36</strain>
    </source>
</reference>
<evidence type="ECO:0000313" key="5">
    <source>
        <dbReference type="EMBL" id="RKQ72905.1"/>
    </source>
</evidence>
<dbReference type="SUPFAM" id="SSF53850">
    <property type="entry name" value="Periplasmic binding protein-like II"/>
    <property type="match status" value="1"/>
</dbReference>
<sequence length="433" mass="46735">MGCPPASIDGRVFAVLAVSLLGVCGLPATSSAQGVQISISCGAVGVELELCREGVSAWEEQTGNRVEIVSTPNSSTERLALYQQMLAAGADDIDVFQIDIVWPGILGGYFIDLAPYSDGAEKAYFPNLIENDTVDGKLVALPWWTDAGVLFYRRDLLEKHDFAPPGTWAELTAIAGTVQQAEREAGNGDLWGYVWQGRAYEGLTCNGLEWIDSFGGGTIVADDGTITVNNSRAAAALDLAASWVGSISPRGVLNYDEEAARGVFQSGRAVFMRNWPYAWSLAQGQDSPVRGKVGVVALPAGSPDGQRSACLGGWHLAVSRFSEHPAEAADLVLFLTSAERQKVRAVRGSYNPTRPALYEDQEVLAVSPFFETLYETFETANPRPARATGTRYNRVSFAFSRAIHEILSDGIAPAPRLVELERDLLRLSRGGQW</sequence>
<protein>
    <submittedName>
        <fullName evidence="5">Trehalose/maltose transport system substrate-binding protein</fullName>
    </submittedName>
</protein>
<dbReference type="InterPro" id="IPR050490">
    <property type="entry name" value="Bact_solute-bd_prot1"/>
</dbReference>